<dbReference type="Proteomes" id="UP000765509">
    <property type="component" value="Unassembled WGS sequence"/>
</dbReference>
<name>A0A9Q3E3Y4_9BASI</name>
<feature type="compositionally biased region" description="Basic and acidic residues" evidence="1">
    <location>
        <begin position="34"/>
        <end position="43"/>
    </location>
</feature>
<sequence>MVNTRAWSSYSVQRDGPGQGGGKTRTSSAKSSSRKTDLEDARASPHSPRSVPTNFDVNSEPDLIEEQQKKRSGKYAQAFGRGHELLLTHQELSGTGEDHRALSRVEPIFLQRKGQKKNWLKNQSLSSVDQKKELQMNPALEEGPVASTSSRGIQREAQRTSEDE</sequence>
<reference evidence="2" key="1">
    <citation type="submission" date="2021-03" db="EMBL/GenBank/DDBJ databases">
        <title>Draft genome sequence of rust myrtle Austropuccinia psidii MF-1, a brazilian biotype.</title>
        <authorList>
            <person name="Quecine M.C."/>
            <person name="Pachon D.M.R."/>
            <person name="Bonatelli M.L."/>
            <person name="Correr F.H."/>
            <person name="Franceschini L.M."/>
            <person name="Leite T.F."/>
            <person name="Margarido G.R.A."/>
            <person name="Almeida C.A."/>
            <person name="Ferrarezi J.A."/>
            <person name="Labate C.A."/>
        </authorList>
    </citation>
    <scope>NUCLEOTIDE SEQUENCE</scope>
    <source>
        <strain evidence="2">MF-1</strain>
    </source>
</reference>
<dbReference type="AlphaFoldDB" id="A0A9Q3E3Y4"/>
<gene>
    <name evidence="2" type="ORF">O181_054099</name>
</gene>
<proteinExistence type="predicted"/>
<accession>A0A9Q3E3Y4</accession>
<evidence type="ECO:0000313" key="2">
    <source>
        <dbReference type="EMBL" id="MBW0514384.1"/>
    </source>
</evidence>
<evidence type="ECO:0000256" key="1">
    <source>
        <dbReference type="SAM" id="MobiDB-lite"/>
    </source>
</evidence>
<evidence type="ECO:0000313" key="3">
    <source>
        <dbReference type="Proteomes" id="UP000765509"/>
    </source>
</evidence>
<feature type="compositionally biased region" description="Basic and acidic residues" evidence="1">
    <location>
        <begin position="153"/>
        <end position="164"/>
    </location>
</feature>
<keyword evidence="3" id="KW-1185">Reference proteome</keyword>
<organism evidence="2 3">
    <name type="scientific">Austropuccinia psidii MF-1</name>
    <dbReference type="NCBI Taxonomy" id="1389203"/>
    <lineage>
        <taxon>Eukaryota</taxon>
        <taxon>Fungi</taxon>
        <taxon>Dikarya</taxon>
        <taxon>Basidiomycota</taxon>
        <taxon>Pucciniomycotina</taxon>
        <taxon>Pucciniomycetes</taxon>
        <taxon>Pucciniales</taxon>
        <taxon>Sphaerophragmiaceae</taxon>
        <taxon>Austropuccinia</taxon>
    </lineage>
</organism>
<feature type="region of interest" description="Disordered" evidence="1">
    <location>
        <begin position="114"/>
        <end position="164"/>
    </location>
</feature>
<dbReference type="EMBL" id="AVOT02023980">
    <property type="protein sequence ID" value="MBW0514384.1"/>
    <property type="molecule type" value="Genomic_DNA"/>
</dbReference>
<feature type="compositionally biased region" description="Polar residues" evidence="1">
    <location>
        <begin position="1"/>
        <end position="12"/>
    </location>
</feature>
<comment type="caution">
    <text evidence="2">The sequence shown here is derived from an EMBL/GenBank/DDBJ whole genome shotgun (WGS) entry which is preliminary data.</text>
</comment>
<protein>
    <submittedName>
        <fullName evidence="2">Uncharacterized protein</fullName>
    </submittedName>
</protein>
<feature type="region of interest" description="Disordered" evidence="1">
    <location>
        <begin position="1"/>
        <end position="75"/>
    </location>
</feature>